<evidence type="ECO:0000256" key="1">
    <source>
        <dbReference type="ARBA" id="ARBA00009740"/>
    </source>
</evidence>
<dbReference type="PANTHER" id="PTHR31360">
    <property type="match status" value="1"/>
</dbReference>
<dbReference type="AlphaFoldDB" id="A0A9W8XTQ7"/>
<comment type="caution">
    <text evidence="2">The sequence shown here is derived from an EMBL/GenBank/DDBJ whole genome shotgun (WGS) entry which is preliminary data.</text>
</comment>
<dbReference type="PANTHER" id="PTHR31360:SF0">
    <property type="entry name" value="OIL BODY-ASSOCIATED PROTEIN 1B"/>
    <property type="match status" value="1"/>
</dbReference>
<dbReference type="Proteomes" id="UP001140513">
    <property type="component" value="Unassembled WGS sequence"/>
</dbReference>
<keyword evidence="3" id="KW-1185">Reference proteome</keyword>
<organism evidence="2 3">
    <name type="scientific">Didymosphaeria variabile</name>
    <dbReference type="NCBI Taxonomy" id="1932322"/>
    <lineage>
        <taxon>Eukaryota</taxon>
        <taxon>Fungi</taxon>
        <taxon>Dikarya</taxon>
        <taxon>Ascomycota</taxon>
        <taxon>Pezizomycotina</taxon>
        <taxon>Dothideomycetes</taxon>
        <taxon>Pleosporomycetidae</taxon>
        <taxon>Pleosporales</taxon>
        <taxon>Massarineae</taxon>
        <taxon>Didymosphaeriaceae</taxon>
        <taxon>Didymosphaeria</taxon>
    </lineage>
</organism>
<sequence>MSADIIQRTFQVPDANPTRLAGIENTISGEAFEGLPISERELWHSHKYEVTSGLLVEPGMPDNVDKEVMKILDNMHSKTFHTWPYRSKNGSISLSIPEIMALCHVGEPGGISIHVFTPGEGPDYPRADYDSTYSAQEATGCLTADYLREHAAGSQKNQASVTNISPDLGGHCMLYSTEECAGNSVMRLPNPRHLNLIYPE</sequence>
<evidence type="ECO:0000313" key="2">
    <source>
        <dbReference type="EMBL" id="KAJ4357973.1"/>
    </source>
</evidence>
<dbReference type="RefSeq" id="XP_056074832.1">
    <property type="nucleotide sequence ID" value="XM_056211359.1"/>
</dbReference>
<reference evidence="2" key="1">
    <citation type="submission" date="2022-10" db="EMBL/GenBank/DDBJ databases">
        <title>Tapping the CABI collections for fungal endophytes: first genome assemblies for Collariella, Neodidymelliopsis, Ascochyta clinopodiicola, Didymella pomorum, Didymosphaeria variabile, Neocosmospora piperis and Neocucurbitaria cava.</title>
        <authorList>
            <person name="Hill R."/>
        </authorList>
    </citation>
    <scope>NUCLEOTIDE SEQUENCE</scope>
    <source>
        <strain evidence="2">IMI 356815</strain>
    </source>
</reference>
<dbReference type="EMBL" id="JAPEUX010000002">
    <property type="protein sequence ID" value="KAJ4357973.1"/>
    <property type="molecule type" value="Genomic_DNA"/>
</dbReference>
<dbReference type="Pfam" id="PF06884">
    <property type="entry name" value="DUF1264"/>
    <property type="match status" value="1"/>
</dbReference>
<dbReference type="OrthoDB" id="1901244at2759"/>
<gene>
    <name evidence="2" type="ORF">N0V89_002550</name>
</gene>
<dbReference type="InterPro" id="IPR010686">
    <property type="entry name" value="OBAP-like"/>
</dbReference>
<name>A0A9W8XTQ7_9PLEO</name>
<comment type="similarity">
    <text evidence="1">Belongs to the OBAP family.</text>
</comment>
<evidence type="ECO:0000313" key="3">
    <source>
        <dbReference type="Proteomes" id="UP001140513"/>
    </source>
</evidence>
<accession>A0A9W8XTQ7</accession>
<dbReference type="GeneID" id="80906080"/>
<proteinExistence type="inferred from homology"/>
<protein>
    <submittedName>
        <fullName evidence="2">Uncharacterized protein</fullName>
    </submittedName>
</protein>